<evidence type="ECO:0000313" key="9">
    <source>
        <dbReference type="EMBL" id="AIF19899.1"/>
    </source>
</evidence>
<keyword evidence="7" id="KW-0812">Transmembrane</keyword>
<evidence type="ECO:0000259" key="8">
    <source>
        <dbReference type="PROSITE" id="PS51352"/>
    </source>
</evidence>
<organism evidence="9">
    <name type="scientific">uncultured marine thaumarchaeote KM3_87_H02</name>
    <dbReference type="NCBI Taxonomy" id="1456331"/>
    <lineage>
        <taxon>Archaea</taxon>
        <taxon>Nitrososphaerota</taxon>
        <taxon>environmental samples</taxon>
    </lineage>
</organism>
<keyword evidence="3" id="KW-0732">Signal</keyword>
<evidence type="ECO:0000256" key="5">
    <source>
        <dbReference type="ARBA" id="ARBA00023157"/>
    </source>
</evidence>
<dbReference type="AlphaFoldDB" id="A0A075HW09"/>
<proteinExistence type="inferred from homology"/>
<evidence type="ECO:0000256" key="6">
    <source>
        <dbReference type="ARBA" id="ARBA00023284"/>
    </source>
</evidence>
<evidence type="ECO:0000256" key="2">
    <source>
        <dbReference type="ARBA" id="ARBA00007787"/>
    </source>
</evidence>
<keyword evidence="4" id="KW-0560">Oxidoreductase</keyword>
<name>A0A075HW09_9ARCH</name>
<dbReference type="PANTHER" id="PTHR13887:SF14">
    <property type="entry name" value="DISULFIDE BOND FORMATION PROTEIN D"/>
    <property type="match status" value="1"/>
</dbReference>
<keyword evidence="6" id="KW-0676">Redox-active center</keyword>
<dbReference type="InterPro" id="IPR013766">
    <property type="entry name" value="Thioredoxin_domain"/>
</dbReference>
<dbReference type="InterPro" id="IPR036249">
    <property type="entry name" value="Thioredoxin-like_sf"/>
</dbReference>
<comment type="similarity">
    <text evidence="1">Belongs to the thioredoxin family. DsbA subfamily.</text>
</comment>
<evidence type="ECO:0000256" key="4">
    <source>
        <dbReference type="ARBA" id="ARBA00023002"/>
    </source>
</evidence>
<dbReference type="PROSITE" id="PS51352">
    <property type="entry name" value="THIOREDOXIN_2"/>
    <property type="match status" value="1"/>
</dbReference>
<dbReference type="Pfam" id="PF13462">
    <property type="entry name" value="Thioredoxin_4"/>
    <property type="match status" value="1"/>
</dbReference>
<keyword evidence="7" id="KW-0472">Membrane</keyword>
<dbReference type="Gene3D" id="3.40.30.10">
    <property type="entry name" value="Glutaredoxin"/>
    <property type="match status" value="1"/>
</dbReference>
<dbReference type="InterPro" id="IPR012336">
    <property type="entry name" value="Thioredoxin-like_fold"/>
</dbReference>
<keyword evidence="5" id="KW-1015">Disulfide bond</keyword>
<feature type="domain" description="Thioredoxin" evidence="8">
    <location>
        <begin position="74"/>
        <end position="268"/>
    </location>
</feature>
<dbReference type="SUPFAM" id="SSF52833">
    <property type="entry name" value="Thioredoxin-like"/>
    <property type="match status" value="1"/>
</dbReference>
<reference evidence="9" key="1">
    <citation type="journal article" date="2014" name="Genome Biol. Evol.">
        <title>Pangenome evidence for extensive interdomain horizontal transfer affecting lineage core and shell genes in uncultured planktonic thaumarchaeota and euryarchaeota.</title>
        <authorList>
            <person name="Deschamps P."/>
            <person name="Zivanovic Y."/>
            <person name="Moreira D."/>
            <person name="Rodriguez-Valera F."/>
            <person name="Lopez-Garcia P."/>
        </authorList>
    </citation>
    <scope>NUCLEOTIDE SEQUENCE</scope>
</reference>
<dbReference type="PANTHER" id="PTHR13887">
    <property type="entry name" value="GLUTATHIONE S-TRANSFERASE KAPPA"/>
    <property type="match status" value="1"/>
</dbReference>
<protein>
    <submittedName>
        <fullName evidence="9">DSBA oxidoreductase</fullName>
    </submittedName>
</protein>
<evidence type="ECO:0000256" key="7">
    <source>
        <dbReference type="SAM" id="Phobius"/>
    </source>
</evidence>
<sequence length="269" mass="30189">MSEDTNDKFTFSVEGKEYVINEKSNLRGPKKNTIHGPSIIIGVAITAICVIGIFFSLNVNNIEESQLIERELVEMITTPEPTEISIKTLINNGSPILGNPNAPITLIEFGDFQCHFCNVHFHNTEPALLENFVATGKVKIIFKDYIIIGNDSVGAAHGTHCAKEQGKYWEYHGVLYNNWAGENSGWAGKQNLVQYADDIKLDLELFVECMDSQRYFEIIKQNTTDAQTLGITGTPAFFILDQKSNNIQKIIGAQPYETFERVFNSMIEK</sequence>
<feature type="transmembrane region" description="Helical" evidence="7">
    <location>
        <begin position="39"/>
        <end position="57"/>
    </location>
</feature>
<evidence type="ECO:0000256" key="1">
    <source>
        <dbReference type="ARBA" id="ARBA00005791"/>
    </source>
</evidence>
<evidence type="ECO:0000256" key="3">
    <source>
        <dbReference type="ARBA" id="ARBA00022729"/>
    </source>
</evidence>
<accession>A0A075HW09</accession>
<dbReference type="GO" id="GO:0016491">
    <property type="term" value="F:oxidoreductase activity"/>
    <property type="evidence" value="ECO:0007669"/>
    <property type="project" value="UniProtKB-KW"/>
</dbReference>
<comment type="similarity">
    <text evidence="2">Belongs to the glutaredoxin family.</text>
</comment>
<dbReference type="EMBL" id="KF901150">
    <property type="protein sequence ID" value="AIF19899.1"/>
    <property type="molecule type" value="Genomic_DNA"/>
</dbReference>
<keyword evidence="7" id="KW-1133">Transmembrane helix</keyword>